<dbReference type="Proteomes" id="UP000312512">
    <property type="component" value="Unassembled WGS sequence"/>
</dbReference>
<dbReference type="Gene3D" id="3.20.20.150">
    <property type="entry name" value="Divalent-metal-dependent TIM barrel enzymes"/>
    <property type="match status" value="1"/>
</dbReference>
<reference evidence="2 3" key="1">
    <citation type="submission" date="2019-10" db="EMBL/GenBank/DDBJ databases">
        <title>Nonomuraea sp. nov., isolated from Phyllanthus amarus.</title>
        <authorList>
            <person name="Klykleung N."/>
            <person name="Tanasupawat S."/>
        </authorList>
    </citation>
    <scope>NUCLEOTIDE SEQUENCE [LARGE SCALE GENOMIC DNA]</scope>
    <source>
        <strain evidence="2 3">PA1-10</strain>
    </source>
</reference>
<organism evidence="2 3">
    <name type="scientific">Nonomuraea phyllanthi</name>
    <dbReference type="NCBI Taxonomy" id="2219224"/>
    <lineage>
        <taxon>Bacteria</taxon>
        <taxon>Bacillati</taxon>
        <taxon>Actinomycetota</taxon>
        <taxon>Actinomycetes</taxon>
        <taxon>Streptosporangiales</taxon>
        <taxon>Streptosporangiaceae</taxon>
        <taxon>Nonomuraea</taxon>
    </lineage>
</organism>
<dbReference type="InterPro" id="IPR036237">
    <property type="entry name" value="Xyl_isomerase-like_sf"/>
</dbReference>
<evidence type="ECO:0000259" key="1">
    <source>
        <dbReference type="Pfam" id="PF01261"/>
    </source>
</evidence>
<evidence type="ECO:0000313" key="2">
    <source>
        <dbReference type="EMBL" id="KAB8191975.1"/>
    </source>
</evidence>
<dbReference type="PANTHER" id="PTHR12110">
    <property type="entry name" value="HYDROXYPYRUVATE ISOMERASE"/>
    <property type="match status" value="1"/>
</dbReference>
<sequence>MLHLPRPRRAGLGQPLVPPARPAGHVVGGRRRRRPDRLLVHPLAAGQRALHRGPGVSDQVVPPVAAQLWSLHEDAAKDLLGVLERVAEIGYAAVEPISLYGHAPSAVRTALDRLGLGVCSMHVPFPSGEDAPAVLDACRELGVETLVWSLEPEEFGTLDGVLAGARRINRAAANAAARGMRIAYHNHFAEFVNVFGGRRAYDILLAELDPAVVVELDAYWVAVAGVDPVPVAAGLGDRLEFTHLKDGPATGMDDYMVPFGEGSVDVAAVARANPAVRWAIVEADRSHQDMYALLRACYDFLVGAGLATGRRPVDTGGAS</sequence>
<dbReference type="InterPro" id="IPR013022">
    <property type="entry name" value="Xyl_isomerase-like_TIM-brl"/>
</dbReference>
<accession>A0A5C4W4S5</accession>
<dbReference type="OrthoDB" id="9798407at2"/>
<gene>
    <name evidence="2" type="ORF">FH608_028990</name>
</gene>
<dbReference type="AlphaFoldDB" id="A0A5C4W4S5"/>
<evidence type="ECO:0000313" key="3">
    <source>
        <dbReference type="Proteomes" id="UP000312512"/>
    </source>
</evidence>
<dbReference type="SUPFAM" id="SSF51658">
    <property type="entry name" value="Xylose isomerase-like"/>
    <property type="match status" value="1"/>
</dbReference>
<dbReference type="InterPro" id="IPR050312">
    <property type="entry name" value="IolE/XylAMocC-like"/>
</dbReference>
<feature type="domain" description="Xylose isomerase-like TIM barrel" evidence="1">
    <location>
        <begin position="83"/>
        <end position="272"/>
    </location>
</feature>
<comment type="caution">
    <text evidence="2">The sequence shown here is derived from an EMBL/GenBank/DDBJ whole genome shotgun (WGS) entry which is preliminary data.</text>
</comment>
<keyword evidence="3" id="KW-1185">Reference proteome</keyword>
<protein>
    <submittedName>
        <fullName evidence="2">TIM barrel protein</fullName>
    </submittedName>
</protein>
<name>A0A5C4W4S5_9ACTN</name>
<dbReference type="EMBL" id="VDLX02000011">
    <property type="protein sequence ID" value="KAB8191975.1"/>
    <property type="molecule type" value="Genomic_DNA"/>
</dbReference>
<dbReference type="Pfam" id="PF01261">
    <property type="entry name" value="AP_endonuc_2"/>
    <property type="match status" value="1"/>
</dbReference>
<dbReference type="PANTHER" id="PTHR12110:SF41">
    <property type="entry name" value="INOSOSE DEHYDRATASE"/>
    <property type="match status" value="1"/>
</dbReference>
<proteinExistence type="predicted"/>